<sequence>MTSIAVTIAKTFRIKFEFKKNAMSSFLEELIRSAEVIHSNKTVTETKAVMFFIQGISFKCKEDLITNNKLPTMAECREFALEKDLRYDERSFFYEGKDMRTNQTNFRMYKGSKSKELVKDNKKMVHIN</sequence>
<reference evidence="2" key="1">
    <citation type="submission" date="2017-02" db="UniProtKB">
        <authorList>
            <consortium name="WormBaseParasite"/>
        </authorList>
    </citation>
    <scope>IDENTIFICATION</scope>
</reference>
<dbReference type="AlphaFoldDB" id="A0A0N5C7U3"/>
<dbReference type="Proteomes" id="UP000046392">
    <property type="component" value="Unplaced"/>
</dbReference>
<evidence type="ECO:0000313" key="1">
    <source>
        <dbReference type="Proteomes" id="UP000046392"/>
    </source>
</evidence>
<keyword evidence="1" id="KW-1185">Reference proteome</keyword>
<proteinExistence type="predicted"/>
<evidence type="ECO:0000313" key="2">
    <source>
        <dbReference type="WBParaSite" id="SPAL_0001400500.1"/>
    </source>
</evidence>
<name>A0A0N5C7U3_STREA</name>
<organism evidence="1 2">
    <name type="scientific">Strongyloides papillosus</name>
    <name type="common">Intestinal threadworm</name>
    <dbReference type="NCBI Taxonomy" id="174720"/>
    <lineage>
        <taxon>Eukaryota</taxon>
        <taxon>Metazoa</taxon>
        <taxon>Ecdysozoa</taxon>
        <taxon>Nematoda</taxon>
        <taxon>Chromadorea</taxon>
        <taxon>Rhabditida</taxon>
        <taxon>Tylenchina</taxon>
        <taxon>Panagrolaimomorpha</taxon>
        <taxon>Strongyloidoidea</taxon>
        <taxon>Strongyloididae</taxon>
        <taxon>Strongyloides</taxon>
    </lineage>
</organism>
<protein>
    <submittedName>
        <fullName evidence="2">DEP domain-containing protein</fullName>
    </submittedName>
</protein>
<dbReference type="WBParaSite" id="SPAL_0001400500.1">
    <property type="protein sequence ID" value="SPAL_0001400500.1"/>
    <property type="gene ID" value="SPAL_0001400500"/>
</dbReference>
<accession>A0A0N5C7U3</accession>